<dbReference type="Proteomes" id="UP000326565">
    <property type="component" value="Unassembled WGS sequence"/>
</dbReference>
<dbReference type="AlphaFoldDB" id="A0A5N5WTR6"/>
<name>A0A5N5WTR6_9EURO</name>
<protein>
    <submittedName>
        <fullName evidence="1">Uncharacterized protein</fullName>
    </submittedName>
</protein>
<evidence type="ECO:0000313" key="1">
    <source>
        <dbReference type="EMBL" id="KAB8070584.1"/>
    </source>
</evidence>
<sequence>MFTDEVLKSYSWLSATFAQYHLLTYALWHLCVCPATPGIERAWRAVNTAFELTENDSTSRGFDHHWAVLCRLRQKASSIWRPYLGANQRQVQTDLYFVTLTGLPDIGQDAELEESWMSWDIDPLAFFDWAALAQTL</sequence>
<dbReference type="OrthoDB" id="424974at2759"/>
<organism evidence="1 2">
    <name type="scientific">Aspergillus leporis</name>
    <dbReference type="NCBI Taxonomy" id="41062"/>
    <lineage>
        <taxon>Eukaryota</taxon>
        <taxon>Fungi</taxon>
        <taxon>Dikarya</taxon>
        <taxon>Ascomycota</taxon>
        <taxon>Pezizomycotina</taxon>
        <taxon>Eurotiomycetes</taxon>
        <taxon>Eurotiomycetidae</taxon>
        <taxon>Eurotiales</taxon>
        <taxon>Aspergillaceae</taxon>
        <taxon>Aspergillus</taxon>
        <taxon>Aspergillus subgen. Circumdati</taxon>
    </lineage>
</organism>
<gene>
    <name evidence="1" type="ORF">BDV29DRAFT_31209</name>
</gene>
<dbReference type="EMBL" id="ML732297">
    <property type="protein sequence ID" value="KAB8070584.1"/>
    <property type="molecule type" value="Genomic_DNA"/>
</dbReference>
<evidence type="ECO:0000313" key="2">
    <source>
        <dbReference type="Proteomes" id="UP000326565"/>
    </source>
</evidence>
<keyword evidence="2" id="KW-1185">Reference proteome</keyword>
<accession>A0A5N5WTR6</accession>
<proteinExistence type="predicted"/>
<reference evidence="1 2" key="1">
    <citation type="submission" date="2019-04" db="EMBL/GenBank/DDBJ databases">
        <title>Friends and foes A comparative genomics study of 23 Aspergillus species from section Flavi.</title>
        <authorList>
            <consortium name="DOE Joint Genome Institute"/>
            <person name="Kjaerbolling I."/>
            <person name="Vesth T."/>
            <person name="Frisvad J.C."/>
            <person name="Nybo J.L."/>
            <person name="Theobald S."/>
            <person name="Kildgaard S."/>
            <person name="Isbrandt T."/>
            <person name="Kuo A."/>
            <person name="Sato A."/>
            <person name="Lyhne E.K."/>
            <person name="Kogle M.E."/>
            <person name="Wiebenga A."/>
            <person name="Kun R.S."/>
            <person name="Lubbers R.J."/>
            <person name="Makela M.R."/>
            <person name="Barry K."/>
            <person name="Chovatia M."/>
            <person name="Clum A."/>
            <person name="Daum C."/>
            <person name="Haridas S."/>
            <person name="He G."/>
            <person name="LaButti K."/>
            <person name="Lipzen A."/>
            <person name="Mondo S."/>
            <person name="Riley R."/>
            <person name="Salamov A."/>
            <person name="Simmons B.A."/>
            <person name="Magnuson J.K."/>
            <person name="Henrissat B."/>
            <person name="Mortensen U.H."/>
            <person name="Larsen T.O."/>
            <person name="Devries R.P."/>
            <person name="Grigoriev I.V."/>
            <person name="Machida M."/>
            <person name="Baker S.E."/>
            <person name="Andersen M.R."/>
        </authorList>
    </citation>
    <scope>NUCLEOTIDE SEQUENCE [LARGE SCALE GENOMIC DNA]</scope>
    <source>
        <strain evidence="1 2">CBS 151.66</strain>
    </source>
</reference>